<protein>
    <submittedName>
        <fullName evidence="1">Uncharacterized protein</fullName>
    </submittedName>
</protein>
<reference evidence="1" key="1">
    <citation type="submission" date="2020-03" db="EMBL/GenBank/DDBJ databases">
        <title>The deep terrestrial virosphere.</title>
        <authorList>
            <person name="Holmfeldt K."/>
            <person name="Nilsson E."/>
            <person name="Simone D."/>
            <person name="Lopez-Fernandez M."/>
            <person name="Wu X."/>
            <person name="de Brujin I."/>
            <person name="Lundin D."/>
            <person name="Andersson A."/>
            <person name="Bertilsson S."/>
            <person name="Dopson M."/>
        </authorList>
    </citation>
    <scope>NUCLEOTIDE SEQUENCE</scope>
    <source>
        <strain evidence="1">MM415B05482</strain>
    </source>
</reference>
<sequence>MTRSAGYVTIIQIGGSVKLNQNETDLLASLKYRMMRTDHAGRVALIRDERFVNVILKLIEWGFPIDRGEIVSPAASQEVDLAEKRS</sequence>
<accession>A0A6M3LP63</accession>
<dbReference type="AlphaFoldDB" id="A0A6M3LP63"/>
<organism evidence="1">
    <name type="scientific">viral metagenome</name>
    <dbReference type="NCBI Taxonomy" id="1070528"/>
    <lineage>
        <taxon>unclassified sequences</taxon>
        <taxon>metagenomes</taxon>
        <taxon>organismal metagenomes</taxon>
    </lineage>
</organism>
<name>A0A6M3LP63_9ZZZZ</name>
<gene>
    <name evidence="1" type="ORF">MM415B05482_0006</name>
</gene>
<dbReference type="EMBL" id="MT143304">
    <property type="protein sequence ID" value="QJA95312.1"/>
    <property type="molecule type" value="Genomic_DNA"/>
</dbReference>
<evidence type="ECO:0000313" key="1">
    <source>
        <dbReference type="EMBL" id="QJA95312.1"/>
    </source>
</evidence>
<proteinExistence type="predicted"/>